<evidence type="ECO:0008006" key="4">
    <source>
        <dbReference type="Google" id="ProtNLM"/>
    </source>
</evidence>
<feature type="transmembrane region" description="Helical" evidence="1">
    <location>
        <begin position="52"/>
        <end position="77"/>
    </location>
</feature>
<keyword evidence="1" id="KW-0472">Membrane</keyword>
<dbReference type="Proteomes" id="UP000051565">
    <property type="component" value="Unassembled WGS sequence"/>
</dbReference>
<name>A0A0R2JMH5_9LACO</name>
<keyword evidence="3" id="KW-1185">Reference proteome</keyword>
<dbReference type="Pfam" id="PF02325">
    <property type="entry name" value="CCB3_YggT"/>
    <property type="match status" value="1"/>
</dbReference>
<sequence length="93" mass="10392">MVTIISGISTILYYAIEIYMFLIVIYALLSWLPGAANSKLGQLLTRIVEPFLAYFNFAHIGMLGFGPMLAILVLWFIQYGVIGISNFLISLVQ</sequence>
<gene>
    <name evidence="2" type="ORF">IV52_GL001298</name>
</gene>
<dbReference type="EMBL" id="JQBT01000035">
    <property type="protein sequence ID" value="KRN78360.1"/>
    <property type="molecule type" value="Genomic_DNA"/>
</dbReference>
<feature type="transmembrane region" description="Helical" evidence="1">
    <location>
        <begin position="12"/>
        <end position="32"/>
    </location>
</feature>
<dbReference type="GO" id="GO:0016020">
    <property type="term" value="C:membrane"/>
    <property type="evidence" value="ECO:0007669"/>
    <property type="project" value="InterPro"/>
</dbReference>
<evidence type="ECO:0000313" key="2">
    <source>
        <dbReference type="EMBL" id="KRN78360.1"/>
    </source>
</evidence>
<protein>
    <recommendedName>
        <fullName evidence="4">Cell division membrane protein</fullName>
    </recommendedName>
</protein>
<dbReference type="STRING" id="53444.AYR59_04335"/>
<dbReference type="OrthoDB" id="47652at2"/>
<keyword evidence="1" id="KW-0812">Transmembrane</keyword>
<comment type="caution">
    <text evidence="2">The sequence shown here is derived from an EMBL/GenBank/DDBJ whole genome shotgun (WGS) entry which is preliminary data.</text>
</comment>
<dbReference type="GeneID" id="61250110"/>
<proteinExistence type="predicted"/>
<evidence type="ECO:0000313" key="3">
    <source>
        <dbReference type="Proteomes" id="UP000051565"/>
    </source>
</evidence>
<keyword evidence="1" id="KW-1133">Transmembrane helix</keyword>
<evidence type="ECO:0000256" key="1">
    <source>
        <dbReference type="SAM" id="Phobius"/>
    </source>
</evidence>
<dbReference type="RefSeq" id="WP_054646688.1">
    <property type="nucleotide sequence ID" value="NZ_FUXS01000005.1"/>
</dbReference>
<dbReference type="PATRIC" id="fig|1122148.6.peg.1334"/>
<reference evidence="2 3" key="1">
    <citation type="journal article" date="2015" name="Genome Announc.">
        <title>Expanding the biotechnology potential of lactobacilli through comparative genomics of 213 strains and associated genera.</title>
        <authorList>
            <person name="Sun Z."/>
            <person name="Harris H.M."/>
            <person name="McCann A."/>
            <person name="Guo C."/>
            <person name="Argimon S."/>
            <person name="Zhang W."/>
            <person name="Yang X."/>
            <person name="Jeffery I.B."/>
            <person name="Cooney J.C."/>
            <person name="Kagawa T.F."/>
            <person name="Liu W."/>
            <person name="Song Y."/>
            <person name="Salvetti E."/>
            <person name="Wrobel A."/>
            <person name="Rasinkangas P."/>
            <person name="Parkhill J."/>
            <person name="Rea M.C."/>
            <person name="O'Sullivan O."/>
            <person name="Ritari J."/>
            <person name="Douillard F.P."/>
            <person name="Paul Ross R."/>
            <person name="Yang R."/>
            <person name="Briner A.E."/>
            <person name="Felis G.E."/>
            <person name="de Vos W.M."/>
            <person name="Barrangou R."/>
            <person name="Klaenhammer T.R."/>
            <person name="Caufield P.W."/>
            <person name="Cui Y."/>
            <person name="Zhang H."/>
            <person name="O'Toole P.W."/>
        </authorList>
    </citation>
    <scope>NUCLEOTIDE SEQUENCE [LARGE SCALE GENOMIC DNA]</scope>
    <source>
        <strain evidence="2 3">DSM 20690</strain>
    </source>
</reference>
<organism evidence="2 3">
    <name type="scientific">Fructilactobacillus lindneri DSM 20690 = JCM 11027</name>
    <dbReference type="NCBI Taxonomy" id="1122148"/>
    <lineage>
        <taxon>Bacteria</taxon>
        <taxon>Bacillati</taxon>
        <taxon>Bacillota</taxon>
        <taxon>Bacilli</taxon>
        <taxon>Lactobacillales</taxon>
        <taxon>Lactobacillaceae</taxon>
        <taxon>Fructilactobacillus</taxon>
    </lineage>
</organism>
<dbReference type="AlphaFoldDB" id="A0A0R2JMH5"/>
<accession>A0A0R2JMH5</accession>
<dbReference type="InterPro" id="IPR003425">
    <property type="entry name" value="CCB3/YggT"/>
</dbReference>